<dbReference type="SMART" id="SM00220">
    <property type="entry name" value="S_TKc"/>
    <property type="match status" value="1"/>
</dbReference>
<reference evidence="13" key="2">
    <citation type="submission" date="2025-08" db="UniProtKB">
        <authorList>
            <consortium name="Ensembl"/>
        </authorList>
    </citation>
    <scope>IDENTIFICATION</scope>
</reference>
<evidence type="ECO:0000256" key="8">
    <source>
        <dbReference type="ARBA" id="ARBA00037982"/>
    </source>
</evidence>
<dbReference type="PROSITE" id="PS00108">
    <property type="entry name" value="PROTEIN_KINASE_ST"/>
    <property type="match status" value="1"/>
</dbReference>
<dbReference type="PROSITE" id="PS50011">
    <property type="entry name" value="PROTEIN_KINASE_DOM"/>
    <property type="match status" value="1"/>
</dbReference>
<proteinExistence type="inferred from homology"/>
<keyword evidence="14" id="KW-1185">Reference proteome</keyword>
<organism evidence="13 14">
    <name type="scientific">Pygocentrus nattereri</name>
    <name type="common">Red-bellied piranha</name>
    <dbReference type="NCBI Taxonomy" id="42514"/>
    <lineage>
        <taxon>Eukaryota</taxon>
        <taxon>Metazoa</taxon>
        <taxon>Chordata</taxon>
        <taxon>Craniata</taxon>
        <taxon>Vertebrata</taxon>
        <taxon>Euteleostomi</taxon>
        <taxon>Actinopterygii</taxon>
        <taxon>Neopterygii</taxon>
        <taxon>Teleostei</taxon>
        <taxon>Ostariophysi</taxon>
        <taxon>Characiformes</taxon>
        <taxon>Characoidei</taxon>
        <taxon>Pygocentrus</taxon>
    </lineage>
</organism>
<feature type="domain" description="Protein kinase" evidence="12">
    <location>
        <begin position="26"/>
        <end position="422"/>
    </location>
</feature>
<sequence>MDSVDRESHSSSVPARLRLNSDIMYLKLIEPLGKGSFGSVFKVKHQVDLKTYALKIVQFTEQADREVKALANLNNPNVVQYIWSFPASDADGSLTALKGGYSESAESNGYGSGVDSSVSFRSRFQEALDMSPNKDRDLDWNLKRSQTPSEDLDLSELPSADSQDGDLDWNSMRSQTPPEDPDLSESPTTDSKEDLDLKLIKPSSLDQKPVITKFTSGQTEDNESGVNFTLNSTHLCIFMEFCDGGTLTAWLDGRNGEKQRRTEKEALSVFHQIVSGLNYIHSQGFIHRDLKPDNILFGKDDKVKIGDFGLVTLVTGANGGCPKRTVCVGTPSYRSPEQENQIEYNEKTDIFPLGLIWFELLWKIPTKMEKSKMWNDVRNRVFPDTFCRKYNLQLMCINKMLSKEPEARQSAVKILKILQTLFPLEKSYTSHNSI</sequence>
<dbReference type="InterPro" id="IPR011009">
    <property type="entry name" value="Kinase-like_dom_sf"/>
</dbReference>
<dbReference type="GO" id="GO:0005634">
    <property type="term" value="C:nucleus"/>
    <property type="evidence" value="ECO:0007669"/>
    <property type="project" value="TreeGrafter"/>
</dbReference>
<dbReference type="PANTHER" id="PTHR11042:SF91">
    <property type="entry name" value="EUKARYOTIC TRANSLATION INITIATION FACTOR 2-ALPHA KINASE"/>
    <property type="match status" value="1"/>
</dbReference>
<dbReference type="GO" id="GO:0005737">
    <property type="term" value="C:cytoplasm"/>
    <property type="evidence" value="ECO:0007669"/>
    <property type="project" value="TreeGrafter"/>
</dbReference>
<evidence type="ECO:0000256" key="3">
    <source>
        <dbReference type="ARBA" id="ARBA00022553"/>
    </source>
</evidence>
<evidence type="ECO:0000256" key="10">
    <source>
        <dbReference type="RuleBase" id="RU000304"/>
    </source>
</evidence>
<evidence type="ECO:0000313" key="13">
    <source>
        <dbReference type="Ensembl" id="ENSPNAP00000017336.1"/>
    </source>
</evidence>
<evidence type="ECO:0000256" key="4">
    <source>
        <dbReference type="ARBA" id="ARBA00022679"/>
    </source>
</evidence>
<evidence type="ECO:0000256" key="11">
    <source>
        <dbReference type="SAM" id="MobiDB-lite"/>
    </source>
</evidence>
<keyword evidence="6" id="KW-0418">Kinase</keyword>
<dbReference type="Gene3D" id="3.30.200.20">
    <property type="entry name" value="Phosphorylase Kinase, domain 1"/>
    <property type="match status" value="1"/>
</dbReference>
<keyword evidence="3" id="KW-0597">Phosphoprotein</keyword>
<dbReference type="InterPro" id="IPR050339">
    <property type="entry name" value="CC_SR_Kinase"/>
</dbReference>
<keyword evidence="4" id="KW-0808">Transferase</keyword>
<dbReference type="GeneTree" id="ENSGT00940000158121"/>
<dbReference type="Ensembl" id="ENSPNAT00000026074.2">
    <property type="protein sequence ID" value="ENSPNAP00000017336.1"/>
    <property type="gene ID" value="ENSPNAG00000023558.2"/>
</dbReference>
<feature type="binding site" evidence="9">
    <location>
        <position position="55"/>
    </location>
    <ligand>
        <name>ATP</name>
        <dbReference type="ChEBI" id="CHEBI:30616"/>
    </ligand>
</feature>
<reference evidence="13 14" key="1">
    <citation type="submission" date="2020-10" db="EMBL/GenBank/DDBJ databases">
        <title>Pygocentrus nattereri (red-bellied piranha) genome, fPygNat1, primary haplotype.</title>
        <authorList>
            <person name="Myers G."/>
            <person name="Meyer A."/>
            <person name="Karagic N."/>
            <person name="Pippel M."/>
            <person name="Winkler S."/>
            <person name="Tracey A."/>
            <person name="Wood J."/>
            <person name="Formenti G."/>
            <person name="Howe K."/>
            <person name="Fedrigo O."/>
            <person name="Jarvis E.D."/>
        </authorList>
    </citation>
    <scope>NUCLEOTIDE SEQUENCE [LARGE SCALE GENOMIC DNA]</scope>
</reference>
<dbReference type="OrthoDB" id="341578at2759"/>
<evidence type="ECO:0000256" key="2">
    <source>
        <dbReference type="ARBA" id="ARBA00022527"/>
    </source>
</evidence>
<dbReference type="GO" id="GO:0005524">
    <property type="term" value="F:ATP binding"/>
    <property type="evidence" value="ECO:0007669"/>
    <property type="project" value="UniProtKB-UniRule"/>
</dbReference>
<dbReference type="InterPro" id="IPR008271">
    <property type="entry name" value="Ser/Thr_kinase_AS"/>
</dbReference>
<dbReference type="STRING" id="42514.ENSPNAP00000017336"/>
<dbReference type="EC" id="2.7.11.1" evidence="1"/>
<dbReference type="Proteomes" id="UP001501920">
    <property type="component" value="Chromosome 16"/>
</dbReference>
<dbReference type="PROSITE" id="PS00107">
    <property type="entry name" value="PROTEIN_KINASE_ATP"/>
    <property type="match status" value="1"/>
</dbReference>
<dbReference type="FunFam" id="1.10.510.10:FF:000251">
    <property type="entry name" value="eukaryotic translation initiation factor 2-alpha kinase 3"/>
    <property type="match status" value="1"/>
</dbReference>
<accession>A0A3B4D2N4</accession>
<dbReference type="InterPro" id="IPR017441">
    <property type="entry name" value="Protein_kinase_ATP_BS"/>
</dbReference>
<evidence type="ECO:0000256" key="5">
    <source>
        <dbReference type="ARBA" id="ARBA00022741"/>
    </source>
</evidence>
<protein>
    <recommendedName>
        <fullName evidence="1">non-specific serine/threonine protein kinase</fullName>
        <ecNumber evidence="1">2.7.11.1</ecNumber>
    </recommendedName>
</protein>
<evidence type="ECO:0000256" key="1">
    <source>
        <dbReference type="ARBA" id="ARBA00012513"/>
    </source>
</evidence>
<reference evidence="13" key="3">
    <citation type="submission" date="2025-09" db="UniProtKB">
        <authorList>
            <consortium name="Ensembl"/>
        </authorList>
    </citation>
    <scope>IDENTIFICATION</scope>
</reference>
<keyword evidence="7 9" id="KW-0067">ATP-binding</keyword>
<evidence type="ECO:0000256" key="9">
    <source>
        <dbReference type="PROSITE-ProRule" id="PRU10141"/>
    </source>
</evidence>
<dbReference type="InterPro" id="IPR000719">
    <property type="entry name" value="Prot_kinase_dom"/>
</dbReference>
<name>A0A3B4D2N4_PYGNA</name>
<feature type="region of interest" description="Disordered" evidence="11">
    <location>
        <begin position="146"/>
        <end position="194"/>
    </location>
</feature>
<dbReference type="GO" id="GO:0004694">
    <property type="term" value="F:eukaryotic translation initiation factor 2alpha kinase activity"/>
    <property type="evidence" value="ECO:0007669"/>
    <property type="project" value="TreeGrafter"/>
</dbReference>
<dbReference type="CTD" id="503703"/>
<dbReference type="RefSeq" id="XP_017539434.1">
    <property type="nucleotide sequence ID" value="XM_017683945.2"/>
</dbReference>
<dbReference type="SUPFAM" id="SSF56112">
    <property type="entry name" value="Protein kinase-like (PK-like)"/>
    <property type="match status" value="1"/>
</dbReference>
<dbReference type="OMA" id="ETDFTEH"/>
<evidence type="ECO:0000313" key="14">
    <source>
        <dbReference type="Proteomes" id="UP001501920"/>
    </source>
</evidence>
<dbReference type="PANTHER" id="PTHR11042">
    <property type="entry name" value="EUKARYOTIC TRANSLATION INITIATION FACTOR 2-ALPHA KINASE EIF2-ALPHA KINASE -RELATED"/>
    <property type="match status" value="1"/>
</dbReference>
<keyword evidence="5 9" id="KW-0547">Nucleotide-binding</keyword>
<evidence type="ECO:0000256" key="6">
    <source>
        <dbReference type="ARBA" id="ARBA00022777"/>
    </source>
</evidence>
<dbReference type="AlphaFoldDB" id="A0A3B4D2N4"/>
<evidence type="ECO:0000259" key="12">
    <source>
        <dbReference type="PROSITE" id="PS50011"/>
    </source>
</evidence>
<evidence type="ECO:0000256" key="7">
    <source>
        <dbReference type="ARBA" id="ARBA00022840"/>
    </source>
</evidence>
<keyword evidence="2 10" id="KW-0723">Serine/threonine-protein kinase</keyword>
<dbReference type="Gene3D" id="1.10.510.10">
    <property type="entry name" value="Transferase(Phosphotransferase) domain 1"/>
    <property type="match status" value="1"/>
</dbReference>
<dbReference type="GeneID" id="108412072"/>
<comment type="similarity">
    <text evidence="8">Belongs to the protein kinase superfamily. Ser/Thr protein kinase family. GCN2 subfamily.</text>
</comment>
<dbReference type="Pfam" id="PF00069">
    <property type="entry name" value="Pkinase"/>
    <property type="match status" value="1"/>
</dbReference>